<comment type="catalytic activity">
    <reaction evidence="2">
        <text>2 GTP = 3',3'-c-di-GMP + 2 diphosphate</text>
        <dbReference type="Rhea" id="RHEA:24898"/>
        <dbReference type="ChEBI" id="CHEBI:33019"/>
        <dbReference type="ChEBI" id="CHEBI:37565"/>
        <dbReference type="ChEBI" id="CHEBI:58805"/>
        <dbReference type="EC" id="2.7.7.65"/>
    </reaction>
</comment>
<dbReference type="SMART" id="SM00267">
    <property type="entry name" value="GGDEF"/>
    <property type="match status" value="1"/>
</dbReference>
<keyword evidence="4" id="KW-0732">Signal</keyword>
<dbReference type="InterPro" id="IPR029787">
    <property type="entry name" value="Nucleotide_cyclase"/>
</dbReference>
<reference evidence="6 7" key="1">
    <citation type="submission" date="2020-07" db="EMBL/GenBank/DDBJ databases">
        <title>Luteimonas sp. SJ-92.</title>
        <authorList>
            <person name="Huang X.-X."/>
            <person name="Xu L."/>
            <person name="Sun J.-Q."/>
        </authorList>
    </citation>
    <scope>NUCLEOTIDE SEQUENCE [LARGE SCALE GENOMIC DNA]</scope>
    <source>
        <strain evidence="6 7">SJ-92</strain>
    </source>
</reference>
<dbReference type="PANTHER" id="PTHR45138">
    <property type="entry name" value="REGULATORY COMPONENTS OF SENSORY TRANSDUCTION SYSTEM"/>
    <property type="match status" value="1"/>
</dbReference>
<protein>
    <recommendedName>
        <fullName evidence="1">diguanylate cyclase</fullName>
        <ecNumber evidence="1">2.7.7.65</ecNumber>
    </recommendedName>
</protein>
<dbReference type="InterPro" id="IPR050469">
    <property type="entry name" value="Diguanylate_Cyclase"/>
</dbReference>
<dbReference type="AlphaFoldDB" id="A0A853J955"/>
<gene>
    <name evidence="6" type="ORF">H0E84_04965</name>
</gene>
<keyword evidence="3" id="KW-1133">Transmembrane helix</keyword>
<evidence type="ECO:0000256" key="3">
    <source>
        <dbReference type="SAM" id="Phobius"/>
    </source>
</evidence>
<dbReference type="SUPFAM" id="SSF48452">
    <property type="entry name" value="TPR-like"/>
    <property type="match status" value="1"/>
</dbReference>
<keyword evidence="7" id="KW-1185">Reference proteome</keyword>
<feature type="transmembrane region" description="Helical" evidence="3">
    <location>
        <begin position="398"/>
        <end position="416"/>
    </location>
</feature>
<dbReference type="InterPro" id="IPR011990">
    <property type="entry name" value="TPR-like_helical_dom_sf"/>
</dbReference>
<feature type="signal peptide" evidence="4">
    <location>
        <begin position="1"/>
        <end position="28"/>
    </location>
</feature>
<dbReference type="PROSITE" id="PS51257">
    <property type="entry name" value="PROKAR_LIPOPROTEIN"/>
    <property type="match status" value="1"/>
</dbReference>
<evidence type="ECO:0000256" key="1">
    <source>
        <dbReference type="ARBA" id="ARBA00012528"/>
    </source>
</evidence>
<dbReference type="Pfam" id="PF00990">
    <property type="entry name" value="GGDEF"/>
    <property type="match status" value="1"/>
</dbReference>
<comment type="caution">
    <text evidence="6">The sequence shown here is derived from an EMBL/GenBank/DDBJ whole genome shotgun (WGS) entry which is preliminary data.</text>
</comment>
<accession>A0A853J955</accession>
<feature type="domain" description="GGDEF" evidence="5">
    <location>
        <begin position="465"/>
        <end position="605"/>
    </location>
</feature>
<evidence type="ECO:0000256" key="4">
    <source>
        <dbReference type="SAM" id="SignalP"/>
    </source>
</evidence>
<sequence>MSVFRSPPPPWLAALACAALLFAQPAPAAPPSPPPGGDDVDAAVARCLALRRSEPGAAIAEAEAVLALPGLQAEHEIEALACLGMAAAIVGDARRANAAAERIGRQLDAYPMPPEFALRALSNTGAILHATGEVHGALEYYVRAWEAARDDEAAIAQAVALTNIAMIHATELGALEIADGYYRQALALSAEAGREDPILDYNYALNLARLGRDEQALEAFALAAERGRRLDQAMVVHRADAERLALLARAGDVGDAEPRLEAIAGAQAALPDPSGEALTRVRLARLALQRGDGGAALHQAQAAESLAVGPGFRAERIAALEAQIEAQRALQRPAQALAAAERLRRLEVSTLEAQNLAALAGLQARLQDAGRDREIATIREHDQEQAQTLDQTRLLRNWAIASLVLLALALVAFALYQRRVNRRLRRMGAVDALTGLLNRGAAVRRLDQALGHPQAAPAGGGADIRSGTAFLIDIDHFKRFNDRHGHAAGDAALVEVAARLERACRPGDVVARWGGEEFLVACFGLDQGGAGAVAERLRSAVAEARLQLSDGAQQRLSVSIGFACWPFFPVRGASGSDWQQAVALADRALDAAKRSGRDAWVGLCGRPGRDAAAAAVVADPARYIALGDVGAVSSRDPVQWADEPHEAA</sequence>
<dbReference type="EMBL" id="JACCKA010000032">
    <property type="protein sequence ID" value="NZA25726.1"/>
    <property type="molecule type" value="Genomic_DNA"/>
</dbReference>
<dbReference type="SUPFAM" id="SSF55073">
    <property type="entry name" value="Nucleotide cyclase"/>
    <property type="match status" value="1"/>
</dbReference>
<evidence type="ECO:0000259" key="5">
    <source>
        <dbReference type="PROSITE" id="PS50887"/>
    </source>
</evidence>
<proteinExistence type="predicted"/>
<dbReference type="RefSeq" id="WP_180677532.1">
    <property type="nucleotide sequence ID" value="NZ_JACCKA010000032.1"/>
</dbReference>
<feature type="chain" id="PRO_5032736240" description="diguanylate cyclase" evidence="4">
    <location>
        <begin position="29"/>
        <end position="648"/>
    </location>
</feature>
<keyword evidence="3" id="KW-0812">Transmembrane</keyword>
<name>A0A853J955_9GAMM</name>
<keyword evidence="3" id="KW-0472">Membrane</keyword>
<dbReference type="Gene3D" id="3.30.70.270">
    <property type="match status" value="1"/>
</dbReference>
<dbReference type="EC" id="2.7.7.65" evidence="1"/>
<evidence type="ECO:0000313" key="7">
    <source>
        <dbReference type="Proteomes" id="UP000578091"/>
    </source>
</evidence>
<dbReference type="GO" id="GO:0052621">
    <property type="term" value="F:diguanylate cyclase activity"/>
    <property type="evidence" value="ECO:0007669"/>
    <property type="project" value="UniProtKB-EC"/>
</dbReference>
<dbReference type="Proteomes" id="UP000578091">
    <property type="component" value="Unassembled WGS sequence"/>
</dbReference>
<dbReference type="Gene3D" id="1.25.40.10">
    <property type="entry name" value="Tetratricopeptide repeat domain"/>
    <property type="match status" value="1"/>
</dbReference>
<organism evidence="6 7">
    <name type="scientific">Luteimonas salinisoli</name>
    <dbReference type="NCBI Taxonomy" id="2752307"/>
    <lineage>
        <taxon>Bacteria</taxon>
        <taxon>Pseudomonadati</taxon>
        <taxon>Pseudomonadota</taxon>
        <taxon>Gammaproteobacteria</taxon>
        <taxon>Lysobacterales</taxon>
        <taxon>Lysobacteraceae</taxon>
        <taxon>Luteimonas</taxon>
    </lineage>
</organism>
<dbReference type="PROSITE" id="PS50887">
    <property type="entry name" value="GGDEF"/>
    <property type="match status" value="1"/>
</dbReference>
<dbReference type="InterPro" id="IPR043128">
    <property type="entry name" value="Rev_trsase/Diguanyl_cyclase"/>
</dbReference>
<dbReference type="InterPro" id="IPR000160">
    <property type="entry name" value="GGDEF_dom"/>
</dbReference>
<dbReference type="NCBIfam" id="TIGR00254">
    <property type="entry name" value="GGDEF"/>
    <property type="match status" value="1"/>
</dbReference>
<dbReference type="PANTHER" id="PTHR45138:SF9">
    <property type="entry name" value="DIGUANYLATE CYCLASE DGCM-RELATED"/>
    <property type="match status" value="1"/>
</dbReference>
<evidence type="ECO:0000256" key="2">
    <source>
        <dbReference type="ARBA" id="ARBA00034247"/>
    </source>
</evidence>
<dbReference type="CDD" id="cd01949">
    <property type="entry name" value="GGDEF"/>
    <property type="match status" value="1"/>
</dbReference>
<evidence type="ECO:0000313" key="6">
    <source>
        <dbReference type="EMBL" id="NZA25726.1"/>
    </source>
</evidence>